<evidence type="ECO:0000313" key="2">
    <source>
        <dbReference type="Proteomes" id="UP000657372"/>
    </source>
</evidence>
<dbReference type="RefSeq" id="WP_195874334.1">
    <property type="nucleotide sequence ID" value="NZ_JADOEL010000001.1"/>
</dbReference>
<evidence type="ECO:0000313" key="1">
    <source>
        <dbReference type="EMBL" id="MBF8176058.1"/>
    </source>
</evidence>
<keyword evidence="2" id="KW-1185">Reference proteome</keyword>
<dbReference type="Proteomes" id="UP000657372">
    <property type="component" value="Unassembled WGS sequence"/>
</dbReference>
<dbReference type="EMBL" id="JADOEL010000001">
    <property type="protein sequence ID" value="MBF8176058.1"/>
    <property type="molecule type" value="Genomic_DNA"/>
</dbReference>
<accession>A0ABS0ENE3</accession>
<sequence>MKNRVKKRHFYFCFICRAAGYQQMPHETKRLEASLQDFDPLQLGNEVWGNVVPVGLEFGAAEIT</sequence>
<gene>
    <name evidence="1" type="ORF">IXC47_00015</name>
</gene>
<proteinExistence type="predicted"/>
<organism evidence="1 2">
    <name type="scientific">Herminiimonas contaminans</name>
    <dbReference type="NCBI Taxonomy" id="1111140"/>
    <lineage>
        <taxon>Bacteria</taxon>
        <taxon>Pseudomonadati</taxon>
        <taxon>Pseudomonadota</taxon>
        <taxon>Betaproteobacteria</taxon>
        <taxon>Burkholderiales</taxon>
        <taxon>Oxalobacteraceae</taxon>
        <taxon>Herminiimonas</taxon>
    </lineage>
</organism>
<name>A0ABS0ENE3_9BURK</name>
<protein>
    <submittedName>
        <fullName evidence="1">Uncharacterized protein</fullName>
    </submittedName>
</protein>
<reference evidence="1 2" key="1">
    <citation type="submission" date="2020-11" db="EMBL/GenBank/DDBJ databases">
        <title>WGS of Herminiimonas contaminans strain Marseille-Q4544 isolated from planarians Schmidtea mediterranea.</title>
        <authorList>
            <person name="Kangale L."/>
        </authorList>
    </citation>
    <scope>NUCLEOTIDE SEQUENCE [LARGE SCALE GENOMIC DNA]</scope>
    <source>
        <strain evidence="1 2">Marseille-Q4544</strain>
    </source>
</reference>
<comment type="caution">
    <text evidence="1">The sequence shown here is derived from an EMBL/GenBank/DDBJ whole genome shotgun (WGS) entry which is preliminary data.</text>
</comment>